<evidence type="ECO:0000313" key="1">
    <source>
        <dbReference type="EMBL" id="CAG6752367.1"/>
    </source>
</evidence>
<dbReference type="EMBL" id="HBUF01533095">
    <property type="protein sequence ID" value="CAG6752367.1"/>
    <property type="molecule type" value="Transcribed_RNA"/>
</dbReference>
<protein>
    <submittedName>
        <fullName evidence="1">Uncharacterized protein</fullName>
    </submittedName>
</protein>
<name>A0A8D9EG91_9HEMI</name>
<reference evidence="1" key="1">
    <citation type="submission" date="2021-05" db="EMBL/GenBank/DDBJ databases">
        <authorList>
            <person name="Alioto T."/>
            <person name="Alioto T."/>
            <person name="Gomez Garrido J."/>
        </authorList>
    </citation>
    <scope>NUCLEOTIDE SEQUENCE</scope>
</reference>
<dbReference type="AlphaFoldDB" id="A0A8D9EG91"/>
<accession>A0A8D9EG91</accession>
<sequence>MKLCSIDDELHYLSFYTFTKQNEPWENFGKIENSKNKSFNLKLPNFENMDLPLNLITSPDQIQIPSPTRNSFSQNLFSQNIFLTQSHAHHRFCCHSNGMLCCHSSRTPRSHGNRIVYSCHSKAVTNSCIRRHQFDSVIFLIFRTFDANVVLENIHSALGFILCPFPRFQ</sequence>
<proteinExistence type="predicted"/>
<organism evidence="1">
    <name type="scientific">Cacopsylla melanoneura</name>
    <dbReference type="NCBI Taxonomy" id="428564"/>
    <lineage>
        <taxon>Eukaryota</taxon>
        <taxon>Metazoa</taxon>
        <taxon>Ecdysozoa</taxon>
        <taxon>Arthropoda</taxon>
        <taxon>Hexapoda</taxon>
        <taxon>Insecta</taxon>
        <taxon>Pterygota</taxon>
        <taxon>Neoptera</taxon>
        <taxon>Paraneoptera</taxon>
        <taxon>Hemiptera</taxon>
        <taxon>Sternorrhyncha</taxon>
        <taxon>Psylloidea</taxon>
        <taxon>Psyllidae</taxon>
        <taxon>Psyllinae</taxon>
        <taxon>Cacopsylla</taxon>
    </lineage>
</organism>